<protein>
    <recommendedName>
        <fullName evidence="3">Zf-RVT domain-containing protein</fullName>
    </recommendedName>
</protein>
<dbReference type="AlphaFoldDB" id="A0A1Q3C1D1"/>
<organism evidence="1 2">
    <name type="scientific">Cephalotus follicularis</name>
    <name type="common">Albany pitcher plant</name>
    <dbReference type="NCBI Taxonomy" id="3775"/>
    <lineage>
        <taxon>Eukaryota</taxon>
        <taxon>Viridiplantae</taxon>
        <taxon>Streptophyta</taxon>
        <taxon>Embryophyta</taxon>
        <taxon>Tracheophyta</taxon>
        <taxon>Spermatophyta</taxon>
        <taxon>Magnoliopsida</taxon>
        <taxon>eudicotyledons</taxon>
        <taxon>Gunneridae</taxon>
        <taxon>Pentapetalae</taxon>
        <taxon>rosids</taxon>
        <taxon>fabids</taxon>
        <taxon>Oxalidales</taxon>
        <taxon>Cephalotaceae</taxon>
        <taxon>Cephalotus</taxon>
    </lineage>
</organism>
<evidence type="ECO:0000313" key="1">
    <source>
        <dbReference type="EMBL" id="GAV74074.1"/>
    </source>
</evidence>
<gene>
    <name evidence="1" type="ORF">CFOL_v3_17556</name>
</gene>
<evidence type="ECO:0000313" key="2">
    <source>
        <dbReference type="Proteomes" id="UP000187406"/>
    </source>
</evidence>
<proteinExistence type="predicted"/>
<evidence type="ECO:0008006" key="3">
    <source>
        <dbReference type="Google" id="ProtNLM"/>
    </source>
</evidence>
<dbReference type="InParanoid" id="A0A1Q3C1D1"/>
<keyword evidence="2" id="KW-1185">Reference proteome</keyword>
<reference evidence="2" key="1">
    <citation type="submission" date="2016-04" db="EMBL/GenBank/DDBJ databases">
        <title>Cephalotus genome sequencing.</title>
        <authorList>
            <person name="Fukushima K."/>
            <person name="Hasebe M."/>
            <person name="Fang X."/>
        </authorList>
    </citation>
    <scope>NUCLEOTIDE SEQUENCE [LARGE SCALE GENOMIC DNA]</scope>
    <source>
        <strain evidence="2">cv. St1</strain>
    </source>
</reference>
<accession>A0A1Q3C1D1</accession>
<sequence>MTVLAMCNISRPILPWVEVHWMTNHSRGHTFPAMVRKLAFASSVYHIWMERNRRSFKNLFLPVLDIIRKIRQDMGWKLLMSGKIQRREMYHSICINWGFFSEDVL</sequence>
<dbReference type="Proteomes" id="UP000187406">
    <property type="component" value="Unassembled WGS sequence"/>
</dbReference>
<name>A0A1Q3C1D1_CEPFO</name>
<dbReference type="EMBL" id="BDDD01001184">
    <property type="protein sequence ID" value="GAV74074.1"/>
    <property type="molecule type" value="Genomic_DNA"/>
</dbReference>
<comment type="caution">
    <text evidence="1">The sequence shown here is derived from an EMBL/GenBank/DDBJ whole genome shotgun (WGS) entry which is preliminary data.</text>
</comment>